<keyword evidence="1" id="KW-0812">Transmembrane</keyword>
<dbReference type="OrthoDB" id="6949768at2"/>
<keyword evidence="3" id="KW-1185">Reference proteome</keyword>
<name>A0A317E4I5_9PROT</name>
<evidence type="ECO:0000313" key="3">
    <source>
        <dbReference type="Proteomes" id="UP000246077"/>
    </source>
</evidence>
<comment type="caution">
    <text evidence="2">The sequence shown here is derived from an EMBL/GenBank/DDBJ whole genome shotgun (WGS) entry which is preliminary data.</text>
</comment>
<accession>A0A317E4I5</accession>
<protein>
    <submittedName>
        <fullName evidence="2">Peptidase U49, Lit peptidase</fullName>
    </submittedName>
</protein>
<keyword evidence="1" id="KW-0472">Membrane</keyword>
<evidence type="ECO:0000313" key="2">
    <source>
        <dbReference type="EMBL" id="PWR19965.1"/>
    </source>
</evidence>
<feature type="transmembrane region" description="Helical" evidence="1">
    <location>
        <begin position="222"/>
        <end position="240"/>
    </location>
</feature>
<dbReference type="Proteomes" id="UP000246077">
    <property type="component" value="Unassembled WGS sequence"/>
</dbReference>
<dbReference type="Pfam" id="PF10463">
    <property type="entry name" value="Peptidase_U49"/>
    <property type="match status" value="1"/>
</dbReference>
<proteinExistence type="predicted"/>
<sequence length="307" mass="33987">MTTDPADRTIVLHLLRGAVPERADEISGLWSRYGHAVEVAPSTKGVTMNADASRIRFDTKTIDVFWLLGFSAWRAIEVYSPALVLATVTGMPLDQALSVDAERGQYEFDYKQRVASAQSLIAAEQTADISWPADDPEPTADRDGLRDDQHKAVFDLVALALAFALLHEFRHVMFYADNSAPSTLPEEEIACDTWAREFMTTGLAAYATAHGHSYAQVQQKRAMGIALAAVIIHAMTPTHAHWGSRQYPPIVERLTAMISGYSLPAGSSFWPFTACLLIALMRQENRPLDIVANSNQEMVEILLDRLR</sequence>
<organism evidence="2 3">
    <name type="scientific">Zavarzinia compransoris</name>
    <dbReference type="NCBI Taxonomy" id="1264899"/>
    <lineage>
        <taxon>Bacteria</taxon>
        <taxon>Pseudomonadati</taxon>
        <taxon>Pseudomonadota</taxon>
        <taxon>Alphaproteobacteria</taxon>
        <taxon>Rhodospirillales</taxon>
        <taxon>Zavarziniaceae</taxon>
        <taxon>Zavarzinia</taxon>
    </lineage>
</organism>
<dbReference type="AlphaFoldDB" id="A0A317E4I5"/>
<evidence type="ECO:0000256" key="1">
    <source>
        <dbReference type="SAM" id="Phobius"/>
    </source>
</evidence>
<keyword evidence="1" id="KW-1133">Transmembrane helix</keyword>
<reference evidence="3" key="1">
    <citation type="submission" date="2018-05" db="EMBL/GenBank/DDBJ databases">
        <title>Zavarzinia sp. HR-AS.</title>
        <authorList>
            <person name="Lee Y."/>
            <person name="Jeon C.O."/>
        </authorList>
    </citation>
    <scope>NUCLEOTIDE SEQUENCE [LARGE SCALE GENOMIC DNA]</scope>
    <source>
        <strain evidence="3">DSM 1231</strain>
    </source>
</reference>
<dbReference type="EMBL" id="QGLF01000004">
    <property type="protein sequence ID" value="PWR19965.1"/>
    <property type="molecule type" value="Genomic_DNA"/>
</dbReference>
<gene>
    <name evidence="2" type="ORF">DKG75_16095</name>
</gene>
<dbReference type="RefSeq" id="WP_109922183.1">
    <property type="nucleotide sequence ID" value="NZ_QGLF01000004.1"/>
</dbReference>
<dbReference type="InterPro" id="IPR019504">
    <property type="entry name" value="Peptidase_U49_Lit_pept"/>
</dbReference>
<feature type="transmembrane region" description="Helical" evidence="1">
    <location>
        <begin position="260"/>
        <end position="280"/>
    </location>
</feature>